<protein>
    <submittedName>
        <fullName evidence="2">Uncharacterized protein</fullName>
    </submittedName>
</protein>
<sequence>MSLQGRRLAPTFNFGCLRFEGADAVEVEDGFWSAEEAEATLRLSASYPPGSPWRGAALVAFFMFRLPAGREEFEETVGRYRERAKLKVRVPGVGPFAEDVLQPLDLPDGWTHDCFARGGRDLFHVYQGDSLGLMIRWSCQGGDVSDHPLLGGLAPTVRLVPGQWATDPPERHDAPDAEREDGDEPEPDGDFKPAIDLRGEAEAFRTFLKTRLSEFRPDDNFGPGEGGPVTLTTVGADAGQGGWVAVVFDTRPAAQPDGKWTLYLDEGVTLDRPHWTGCWERLCEDGEVAVTGLDGVTTAETDPDAFGARLGRTLAGVVAEERAALPPGVPSAREAWSVEDFDGAWAYFGPHGDDV</sequence>
<feature type="region of interest" description="Disordered" evidence="1">
    <location>
        <begin position="160"/>
        <end position="194"/>
    </location>
</feature>
<keyword evidence="3" id="KW-1185">Reference proteome</keyword>
<reference evidence="2 3" key="1">
    <citation type="submission" date="2019-02" db="EMBL/GenBank/DDBJ databases">
        <title>Deep-cultivation of Planctomycetes and their phenomic and genomic characterization uncovers novel biology.</title>
        <authorList>
            <person name="Wiegand S."/>
            <person name="Jogler M."/>
            <person name="Boedeker C."/>
            <person name="Pinto D."/>
            <person name="Vollmers J."/>
            <person name="Rivas-Marin E."/>
            <person name="Kohn T."/>
            <person name="Peeters S.H."/>
            <person name="Heuer A."/>
            <person name="Rast P."/>
            <person name="Oberbeckmann S."/>
            <person name="Bunk B."/>
            <person name="Jeske O."/>
            <person name="Meyerdierks A."/>
            <person name="Storesund J.E."/>
            <person name="Kallscheuer N."/>
            <person name="Luecker S."/>
            <person name="Lage O.M."/>
            <person name="Pohl T."/>
            <person name="Merkel B.J."/>
            <person name="Hornburger P."/>
            <person name="Mueller R.-W."/>
            <person name="Bruemmer F."/>
            <person name="Labrenz M."/>
            <person name="Spormann A.M."/>
            <person name="Op den Camp H."/>
            <person name="Overmann J."/>
            <person name="Amann R."/>
            <person name="Jetten M.S.M."/>
            <person name="Mascher T."/>
            <person name="Medema M.H."/>
            <person name="Devos D.P."/>
            <person name="Kaster A.-K."/>
            <person name="Ovreas L."/>
            <person name="Rohde M."/>
            <person name="Galperin M.Y."/>
            <person name="Jogler C."/>
        </authorList>
    </citation>
    <scope>NUCLEOTIDE SEQUENCE [LARGE SCALE GENOMIC DNA]</scope>
    <source>
        <strain evidence="2 3">CA12</strain>
    </source>
</reference>
<organism evidence="2 3">
    <name type="scientific">Alienimonas californiensis</name>
    <dbReference type="NCBI Taxonomy" id="2527989"/>
    <lineage>
        <taxon>Bacteria</taxon>
        <taxon>Pseudomonadati</taxon>
        <taxon>Planctomycetota</taxon>
        <taxon>Planctomycetia</taxon>
        <taxon>Planctomycetales</taxon>
        <taxon>Planctomycetaceae</taxon>
        <taxon>Alienimonas</taxon>
    </lineage>
</organism>
<feature type="compositionally biased region" description="Basic and acidic residues" evidence="1">
    <location>
        <begin position="168"/>
        <end position="177"/>
    </location>
</feature>
<evidence type="ECO:0000256" key="1">
    <source>
        <dbReference type="SAM" id="MobiDB-lite"/>
    </source>
</evidence>
<name>A0A517P838_9PLAN</name>
<gene>
    <name evidence="2" type="ORF">CA12_15900</name>
</gene>
<evidence type="ECO:0000313" key="2">
    <source>
        <dbReference type="EMBL" id="QDT15505.1"/>
    </source>
</evidence>
<dbReference type="Proteomes" id="UP000318741">
    <property type="component" value="Chromosome"/>
</dbReference>
<proteinExistence type="predicted"/>
<evidence type="ECO:0000313" key="3">
    <source>
        <dbReference type="Proteomes" id="UP000318741"/>
    </source>
</evidence>
<feature type="compositionally biased region" description="Acidic residues" evidence="1">
    <location>
        <begin position="178"/>
        <end position="188"/>
    </location>
</feature>
<dbReference type="AlphaFoldDB" id="A0A517P838"/>
<dbReference type="KEGG" id="acaf:CA12_15900"/>
<dbReference type="EMBL" id="CP036265">
    <property type="protein sequence ID" value="QDT15505.1"/>
    <property type="molecule type" value="Genomic_DNA"/>
</dbReference>
<accession>A0A517P838</accession>